<dbReference type="PROSITE" id="PS51160">
    <property type="entry name" value="ACYLPHOSPHATASE_3"/>
    <property type="match status" value="1"/>
</dbReference>
<evidence type="ECO:0000313" key="9">
    <source>
        <dbReference type="Proteomes" id="UP000190890"/>
    </source>
</evidence>
<feature type="active site" evidence="5">
    <location>
        <position position="36"/>
    </location>
</feature>
<comment type="similarity">
    <text evidence="1 6">Belongs to the acylphosphatase family.</text>
</comment>
<name>A0A1S8T9J5_9CLOT</name>
<feature type="active site" evidence="5">
    <location>
        <position position="18"/>
    </location>
</feature>
<comment type="caution">
    <text evidence="8">The sequence shown here is derived from an EMBL/GenBank/DDBJ whole genome shotgun (WGS) entry which is preliminary data.</text>
</comment>
<evidence type="ECO:0000256" key="2">
    <source>
        <dbReference type="ARBA" id="ARBA00012150"/>
    </source>
</evidence>
<keyword evidence="9" id="KW-1185">Reference proteome</keyword>
<evidence type="ECO:0000256" key="5">
    <source>
        <dbReference type="PROSITE-ProRule" id="PRU00520"/>
    </source>
</evidence>
<keyword evidence="5 8" id="KW-0378">Hydrolase</keyword>
<dbReference type="Gene3D" id="3.30.70.100">
    <property type="match status" value="1"/>
</dbReference>
<proteinExistence type="inferred from homology"/>
<dbReference type="AlphaFoldDB" id="A0A1S8T9J5"/>
<evidence type="ECO:0000256" key="6">
    <source>
        <dbReference type="RuleBase" id="RU004168"/>
    </source>
</evidence>
<accession>A0A1S8T9J5</accession>
<dbReference type="Pfam" id="PF00708">
    <property type="entry name" value="Acylphosphatase"/>
    <property type="match status" value="1"/>
</dbReference>
<dbReference type="PANTHER" id="PTHR47268">
    <property type="entry name" value="ACYLPHOSPHATASE"/>
    <property type="match status" value="1"/>
</dbReference>
<evidence type="ECO:0000256" key="4">
    <source>
        <dbReference type="ARBA" id="ARBA00047645"/>
    </source>
</evidence>
<reference evidence="8 9" key="1">
    <citation type="submission" date="2016-05" db="EMBL/GenBank/DDBJ databases">
        <title>Microbial solvent formation.</title>
        <authorList>
            <person name="Poehlein A."/>
            <person name="Montoya Solano J.D."/>
            <person name="Flitsch S."/>
            <person name="Krabben P."/>
            <person name="Duerre P."/>
            <person name="Daniel R."/>
        </authorList>
    </citation>
    <scope>NUCLEOTIDE SEQUENCE [LARGE SCALE GENOMIC DNA]</scope>
    <source>
        <strain evidence="8 9">DSM 2619</strain>
    </source>
</reference>
<comment type="catalytic activity">
    <reaction evidence="4 5">
        <text>an acyl phosphate + H2O = a carboxylate + phosphate + H(+)</text>
        <dbReference type="Rhea" id="RHEA:14965"/>
        <dbReference type="ChEBI" id="CHEBI:15377"/>
        <dbReference type="ChEBI" id="CHEBI:15378"/>
        <dbReference type="ChEBI" id="CHEBI:29067"/>
        <dbReference type="ChEBI" id="CHEBI:43474"/>
        <dbReference type="ChEBI" id="CHEBI:59918"/>
        <dbReference type="EC" id="3.6.1.7"/>
    </reaction>
</comment>
<organism evidence="8 9">
    <name type="scientific">Clostridium puniceum</name>
    <dbReference type="NCBI Taxonomy" id="29367"/>
    <lineage>
        <taxon>Bacteria</taxon>
        <taxon>Bacillati</taxon>
        <taxon>Bacillota</taxon>
        <taxon>Clostridia</taxon>
        <taxon>Eubacteriales</taxon>
        <taxon>Clostridiaceae</taxon>
        <taxon>Clostridium</taxon>
    </lineage>
</organism>
<dbReference type="PANTHER" id="PTHR47268:SF4">
    <property type="entry name" value="ACYLPHOSPHATASE"/>
    <property type="match status" value="1"/>
</dbReference>
<sequence length="90" mass="10346">MVRYLINVDGRVQGVGFRYFTQIAANTLNLTGWCENLMNGKVQIEVQGSEQYVHLFIAKIKQGNTFCRVSNMELVNIPVINDEKKFSIKY</sequence>
<evidence type="ECO:0000256" key="1">
    <source>
        <dbReference type="ARBA" id="ARBA00005614"/>
    </source>
</evidence>
<dbReference type="GO" id="GO:0003998">
    <property type="term" value="F:acylphosphatase activity"/>
    <property type="evidence" value="ECO:0007669"/>
    <property type="project" value="UniProtKB-EC"/>
</dbReference>
<dbReference type="InterPro" id="IPR020456">
    <property type="entry name" value="Acylphosphatase"/>
</dbReference>
<dbReference type="InterPro" id="IPR001792">
    <property type="entry name" value="Acylphosphatase-like_dom"/>
</dbReference>
<dbReference type="InterPro" id="IPR036046">
    <property type="entry name" value="Acylphosphatase-like_dom_sf"/>
</dbReference>
<feature type="domain" description="Acylphosphatase-like" evidence="7">
    <location>
        <begin position="3"/>
        <end position="90"/>
    </location>
</feature>
<dbReference type="STRING" id="29367.CLPUN_39000"/>
<protein>
    <recommendedName>
        <fullName evidence="3 5">acylphosphatase</fullName>
        <ecNumber evidence="2 5">3.6.1.7</ecNumber>
    </recommendedName>
</protein>
<dbReference type="PROSITE" id="PS00150">
    <property type="entry name" value="ACYLPHOSPHATASE_1"/>
    <property type="match status" value="1"/>
</dbReference>
<dbReference type="OrthoDB" id="9808093at2"/>
<evidence type="ECO:0000313" key="8">
    <source>
        <dbReference type="EMBL" id="OOM74447.1"/>
    </source>
</evidence>
<dbReference type="EMBL" id="LZZM01000199">
    <property type="protein sequence ID" value="OOM74447.1"/>
    <property type="molecule type" value="Genomic_DNA"/>
</dbReference>
<evidence type="ECO:0000259" key="7">
    <source>
        <dbReference type="PROSITE" id="PS51160"/>
    </source>
</evidence>
<evidence type="ECO:0000256" key="3">
    <source>
        <dbReference type="ARBA" id="ARBA00015991"/>
    </source>
</evidence>
<dbReference type="SUPFAM" id="SSF54975">
    <property type="entry name" value="Acylphosphatase/BLUF domain-like"/>
    <property type="match status" value="1"/>
</dbReference>
<dbReference type="InterPro" id="IPR017968">
    <property type="entry name" value="Acylphosphatase_CS"/>
</dbReference>
<gene>
    <name evidence="8" type="primary">acyP</name>
    <name evidence="8" type="ORF">CLPUN_39000</name>
</gene>
<dbReference type="EC" id="3.6.1.7" evidence="2 5"/>
<dbReference type="Proteomes" id="UP000190890">
    <property type="component" value="Unassembled WGS sequence"/>
</dbReference>
<dbReference type="RefSeq" id="WP_077848885.1">
    <property type="nucleotide sequence ID" value="NZ_LZZM01000199.1"/>
</dbReference>